<reference evidence="1 2" key="1">
    <citation type="submission" date="2019-03" db="EMBL/GenBank/DDBJ databases">
        <title>Genomic Encyclopedia of Type Strains, Phase IV (KMG-IV): sequencing the most valuable type-strain genomes for metagenomic binning, comparative biology and taxonomic classification.</title>
        <authorList>
            <person name="Goeker M."/>
        </authorList>
    </citation>
    <scope>NUCLEOTIDE SEQUENCE [LARGE SCALE GENOMIC DNA]</scope>
    <source>
        <strain evidence="1 2">DSM 28697</strain>
    </source>
</reference>
<dbReference type="AlphaFoldDB" id="A0A4R6U123"/>
<evidence type="ECO:0000313" key="1">
    <source>
        <dbReference type="EMBL" id="TDQ37995.1"/>
    </source>
</evidence>
<organism evidence="1 2">
    <name type="scientific">Aureibacillus halotolerans</name>
    <dbReference type="NCBI Taxonomy" id="1508390"/>
    <lineage>
        <taxon>Bacteria</taxon>
        <taxon>Bacillati</taxon>
        <taxon>Bacillota</taxon>
        <taxon>Bacilli</taxon>
        <taxon>Bacillales</taxon>
        <taxon>Bacillaceae</taxon>
        <taxon>Aureibacillus</taxon>
    </lineage>
</organism>
<protein>
    <submittedName>
        <fullName evidence="1">Uncharacterized protein</fullName>
    </submittedName>
</protein>
<sequence>MRSSFRYAISHVLQINWCLSKQFAPVSAQIGTLPEHVLTVSAQIGTLSEHFLTSFEQFRAVSAYFKPIEAVVFTSACHFPYVCTWNAPIPGQCDLPKKAVPYANDVRTALKDYFSRRNVTGPSFVNWMSICSPNRPVSI</sequence>
<dbReference type="EMBL" id="SNYJ01000011">
    <property type="protein sequence ID" value="TDQ37995.1"/>
    <property type="molecule type" value="Genomic_DNA"/>
</dbReference>
<name>A0A4R6U123_9BACI</name>
<dbReference type="Proteomes" id="UP000295632">
    <property type="component" value="Unassembled WGS sequence"/>
</dbReference>
<gene>
    <name evidence="1" type="ORF">EV213_11174</name>
</gene>
<accession>A0A4R6U123</accession>
<proteinExistence type="predicted"/>
<keyword evidence="2" id="KW-1185">Reference proteome</keyword>
<evidence type="ECO:0000313" key="2">
    <source>
        <dbReference type="Proteomes" id="UP000295632"/>
    </source>
</evidence>
<comment type="caution">
    <text evidence="1">The sequence shown here is derived from an EMBL/GenBank/DDBJ whole genome shotgun (WGS) entry which is preliminary data.</text>
</comment>